<comment type="caution">
    <text evidence="2">The sequence shown here is derived from an EMBL/GenBank/DDBJ whole genome shotgun (WGS) entry which is preliminary data.</text>
</comment>
<dbReference type="Proteomes" id="UP000729402">
    <property type="component" value="Unassembled WGS sequence"/>
</dbReference>
<gene>
    <name evidence="2" type="ORF">GUJ93_ZPchr0007g5042</name>
</gene>
<evidence type="ECO:0000313" key="3">
    <source>
        <dbReference type="Proteomes" id="UP000729402"/>
    </source>
</evidence>
<dbReference type="EMBL" id="JAAALK010000282">
    <property type="protein sequence ID" value="KAG8079994.1"/>
    <property type="molecule type" value="Genomic_DNA"/>
</dbReference>
<protein>
    <submittedName>
        <fullName evidence="2">Uncharacterized protein</fullName>
    </submittedName>
</protein>
<feature type="compositionally biased region" description="Polar residues" evidence="1">
    <location>
        <begin position="73"/>
        <end position="83"/>
    </location>
</feature>
<reference evidence="2" key="2">
    <citation type="submission" date="2021-02" db="EMBL/GenBank/DDBJ databases">
        <authorList>
            <person name="Kimball J.A."/>
            <person name="Haas M.W."/>
            <person name="Macchietto M."/>
            <person name="Kono T."/>
            <person name="Duquette J."/>
            <person name="Shao M."/>
        </authorList>
    </citation>
    <scope>NUCLEOTIDE SEQUENCE</scope>
    <source>
        <tissue evidence="2">Fresh leaf tissue</tissue>
    </source>
</reference>
<feature type="compositionally biased region" description="Basic and acidic residues" evidence="1">
    <location>
        <begin position="57"/>
        <end position="72"/>
    </location>
</feature>
<feature type="compositionally biased region" description="Low complexity" evidence="1">
    <location>
        <begin position="24"/>
        <end position="43"/>
    </location>
</feature>
<evidence type="ECO:0000256" key="1">
    <source>
        <dbReference type="SAM" id="MobiDB-lite"/>
    </source>
</evidence>
<dbReference type="AlphaFoldDB" id="A0A8J5T4X7"/>
<reference evidence="2" key="1">
    <citation type="journal article" date="2021" name="bioRxiv">
        <title>Whole Genome Assembly and Annotation of Northern Wild Rice, Zizania palustris L., Supports a Whole Genome Duplication in the Zizania Genus.</title>
        <authorList>
            <person name="Haas M."/>
            <person name="Kono T."/>
            <person name="Macchietto M."/>
            <person name="Millas R."/>
            <person name="McGilp L."/>
            <person name="Shao M."/>
            <person name="Duquette J."/>
            <person name="Hirsch C.N."/>
            <person name="Kimball J."/>
        </authorList>
    </citation>
    <scope>NUCLEOTIDE SEQUENCE</scope>
    <source>
        <tissue evidence="2">Fresh leaf tissue</tissue>
    </source>
</reference>
<feature type="region of interest" description="Disordered" evidence="1">
    <location>
        <begin position="1"/>
        <end position="87"/>
    </location>
</feature>
<proteinExistence type="predicted"/>
<evidence type="ECO:0000313" key="2">
    <source>
        <dbReference type="EMBL" id="KAG8079994.1"/>
    </source>
</evidence>
<sequence length="152" mass="16555">MKGERAGAPTASKKNPASEKAAHPPSTRTTGPAAPASASSNNNKGENLRHNALLRPINKDKIGDRSEEKDLKSTQQRPRISTTLLVPPPAPAARLELEALSAEDPLKAAIAKARLAMQRKEARRELDKIVKIVEFNNPFISPQDVLKPKHKH</sequence>
<name>A0A8J5T4X7_ZIZPA</name>
<keyword evidence="3" id="KW-1185">Reference proteome</keyword>
<accession>A0A8J5T4X7</accession>
<dbReference type="OrthoDB" id="696898at2759"/>
<organism evidence="2 3">
    <name type="scientific">Zizania palustris</name>
    <name type="common">Northern wild rice</name>
    <dbReference type="NCBI Taxonomy" id="103762"/>
    <lineage>
        <taxon>Eukaryota</taxon>
        <taxon>Viridiplantae</taxon>
        <taxon>Streptophyta</taxon>
        <taxon>Embryophyta</taxon>
        <taxon>Tracheophyta</taxon>
        <taxon>Spermatophyta</taxon>
        <taxon>Magnoliopsida</taxon>
        <taxon>Liliopsida</taxon>
        <taxon>Poales</taxon>
        <taxon>Poaceae</taxon>
        <taxon>BOP clade</taxon>
        <taxon>Oryzoideae</taxon>
        <taxon>Oryzeae</taxon>
        <taxon>Zizaniinae</taxon>
        <taxon>Zizania</taxon>
    </lineage>
</organism>